<reference evidence="2" key="1">
    <citation type="journal article" date="2019" name="Int. J. Syst. Evol. Microbiol.">
        <title>The Global Catalogue of Microorganisms (GCM) 10K type strain sequencing project: providing services to taxonomists for standard genome sequencing and annotation.</title>
        <authorList>
            <consortium name="The Broad Institute Genomics Platform"/>
            <consortium name="The Broad Institute Genome Sequencing Center for Infectious Disease"/>
            <person name="Wu L."/>
            <person name="Ma J."/>
        </authorList>
    </citation>
    <scope>NUCLEOTIDE SEQUENCE [LARGE SCALE GENOMIC DNA]</scope>
    <source>
        <strain evidence="2">CGMCC 1.15394</strain>
    </source>
</reference>
<dbReference type="Pfam" id="PF02348">
    <property type="entry name" value="CTP_transf_3"/>
    <property type="match status" value="1"/>
</dbReference>
<proteinExistence type="predicted"/>
<dbReference type="PANTHER" id="PTHR42866">
    <property type="entry name" value="3-DEOXY-MANNO-OCTULOSONATE CYTIDYLYLTRANSFERASE"/>
    <property type="match status" value="1"/>
</dbReference>
<dbReference type="Proteomes" id="UP000638462">
    <property type="component" value="Unassembled WGS sequence"/>
</dbReference>
<dbReference type="CDD" id="cd02518">
    <property type="entry name" value="GT2_SpsF"/>
    <property type="match status" value="1"/>
</dbReference>
<keyword evidence="1" id="KW-0808">Transferase</keyword>
<keyword evidence="1" id="KW-0548">Nucleotidyltransferase</keyword>
<accession>A0ABQ1T6D9</accession>
<evidence type="ECO:0000313" key="2">
    <source>
        <dbReference type="Proteomes" id="UP000638462"/>
    </source>
</evidence>
<evidence type="ECO:0000313" key="1">
    <source>
        <dbReference type="EMBL" id="GGE84004.1"/>
    </source>
</evidence>
<dbReference type="InterPro" id="IPR029044">
    <property type="entry name" value="Nucleotide-diphossugar_trans"/>
</dbReference>
<name>A0ABQ1T6D9_9GAMM</name>
<dbReference type="Gene3D" id="3.90.550.10">
    <property type="entry name" value="Spore Coat Polysaccharide Biosynthesis Protein SpsA, Chain A"/>
    <property type="match status" value="1"/>
</dbReference>
<comment type="caution">
    <text evidence="1">The sequence shown here is derived from an EMBL/GenBank/DDBJ whole genome shotgun (WGS) entry which is preliminary data.</text>
</comment>
<organism evidence="1 2">
    <name type="scientific">Pseudoalteromonas gelatinilytica</name>
    <dbReference type="NCBI Taxonomy" id="1703256"/>
    <lineage>
        <taxon>Bacteria</taxon>
        <taxon>Pseudomonadati</taxon>
        <taxon>Pseudomonadota</taxon>
        <taxon>Gammaproteobacteria</taxon>
        <taxon>Alteromonadales</taxon>
        <taxon>Pseudoalteromonadaceae</taxon>
        <taxon>Pseudoalteromonas</taxon>
    </lineage>
</organism>
<protein>
    <submittedName>
        <fullName evidence="1">3-deoxy-manno-octulosonate cytidylyltransferase</fullName>
    </submittedName>
</protein>
<dbReference type="GO" id="GO:0016779">
    <property type="term" value="F:nucleotidyltransferase activity"/>
    <property type="evidence" value="ECO:0007669"/>
    <property type="project" value="UniProtKB-KW"/>
</dbReference>
<gene>
    <name evidence="1" type="primary">spsF</name>
    <name evidence="1" type="ORF">GCM10008027_05980</name>
</gene>
<dbReference type="SUPFAM" id="SSF53448">
    <property type="entry name" value="Nucleotide-diphospho-sugar transferases"/>
    <property type="match status" value="1"/>
</dbReference>
<dbReference type="EMBL" id="BMIT01000002">
    <property type="protein sequence ID" value="GGE84004.1"/>
    <property type="molecule type" value="Genomic_DNA"/>
</dbReference>
<sequence length="256" mass="29463">MLNTFTEQLVSKLLNNDFYIVIQARMTSSRLPKKVMLPLGTKPVLEVMLERLAPFKEKIIIATTDDGTQRPITELCERLGVKYVEGDTNNVLSRYYLAAQSVNANSDTVIVRCTSDCPLIDLTETARVIDHFYSVRSEYDYISAGPHCGFPNGFDTEVFTFEALKSAFECATEDFEKEHMTQYICRNMKVADYKNVDDFSHWRLTLDEPADYELIKAIYSLFDYRTDFTFDELKQMLSSHPDILKINEHVEQVQVG</sequence>
<dbReference type="InterPro" id="IPR003329">
    <property type="entry name" value="Cytidylyl_trans"/>
</dbReference>
<keyword evidence="2" id="KW-1185">Reference proteome</keyword>
<dbReference type="PANTHER" id="PTHR42866:SF1">
    <property type="entry name" value="SPORE COAT POLYSACCHARIDE BIOSYNTHESIS PROTEIN SPSF"/>
    <property type="match status" value="1"/>
</dbReference>